<feature type="domain" description="OmpR/PhoB-type" evidence="3">
    <location>
        <begin position="14"/>
        <end position="111"/>
    </location>
</feature>
<keyword evidence="5" id="KW-1185">Reference proteome</keyword>
<feature type="DNA-binding region" description="OmpR/PhoB-type" evidence="2">
    <location>
        <begin position="14"/>
        <end position="111"/>
    </location>
</feature>
<dbReference type="CDD" id="cd00383">
    <property type="entry name" value="trans_reg_C"/>
    <property type="match status" value="1"/>
</dbReference>
<dbReference type="InterPro" id="IPR016032">
    <property type="entry name" value="Sig_transdc_resp-reg_C-effctor"/>
</dbReference>
<dbReference type="GO" id="GO:0000160">
    <property type="term" value="P:phosphorelay signal transduction system"/>
    <property type="evidence" value="ECO:0007669"/>
    <property type="project" value="InterPro"/>
</dbReference>
<dbReference type="InterPro" id="IPR027417">
    <property type="entry name" value="P-loop_NTPase"/>
</dbReference>
<dbReference type="SMART" id="SM00382">
    <property type="entry name" value="AAA"/>
    <property type="match status" value="1"/>
</dbReference>
<dbReference type="Pfam" id="PF13401">
    <property type="entry name" value="AAA_22"/>
    <property type="match status" value="1"/>
</dbReference>
<reference evidence="4 5" key="1">
    <citation type="submission" date="2014-07" db="EMBL/GenBank/DDBJ databases">
        <title>Draft Genome Sequences of Environmental Pseudomonas syringae strains.</title>
        <authorList>
            <person name="Baltrus D.A."/>
            <person name="Berge O."/>
            <person name="Morris C."/>
        </authorList>
    </citation>
    <scope>NUCLEOTIDE SEQUENCE [LARGE SCALE GENOMIC DNA]</scope>
    <source>
        <strain evidence="4 5">GAW0119</strain>
    </source>
</reference>
<evidence type="ECO:0000313" key="4">
    <source>
        <dbReference type="EMBL" id="KFE57084.1"/>
    </source>
</evidence>
<protein>
    <submittedName>
        <fullName evidence="4">Transcriptional regulator</fullName>
    </submittedName>
</protein>
<gene>
    <name evidence="4" type="ORF">IV01_06110</name>
</gene>
<evidence type="ECO:0000259" key="3">
    <source>
        <dbReference type="PROSITE" id="PS51755"/>
    </source>
</evidence>
<dbReference type="PANTHER" id="PTHR47691">
    <property type="entry name" value="REGULATOR-RELATED"/>
    <property type="match status" value="1"/>
</dbReference>
<proteinExistence type="predicted"/>
<dbReference type="SUPFAM" id="SSF46894">
    <property type="entry name" value="C-terminal effector domain of the bipartite response regulators"/>
    <property type="match status" value="1"/>
</dbReference>
<dbReference type="PATRIC" id="fig|317.175.peg.1278"/>
<dbReference type="InterPro" id="IPR001867">
    <property type="entry name" value="OmpR/PhoB-type_DNA-bd"/>
</dbReference>
<dbReference type="Gene3D" id="3.40.50.300">
    <property type="entry name" value="P-loop containing nucleotide triphosphate hydrolases"/>
    <property type="match status" value="1"/>
</dbReference>
<dbReference type="Pfam" id="PF25872">
    <property type="entry name" value="HTH_77"/>
    <property type="match status" value="1"/>
</dbReference>
<sequence>MPGASEAADRSEPEEAICFGPFVLLPRQHLLLRNGEPVPMGSRALLLLIALASRSGELLSKAELLALVWPRLVVEECNLRAQIVTLRRALGDDGDFGYIVTVPGRGYRFVAPVATQALAPEQAAAQEPNAELPGMMSQIIGRDALLDVLQEQIASRRFVTITGPGGIGKTTLVLALANRLLAQYPQGISFIDLAPVSRTQRVSVVIASTLGINCTTEDPLQVLTSQLAASKALLILDNCEHVLEEAAISVEAILRNAPHCSVLVTSREPLHAEGEFVHDLAPLPSPTDASALTAAKALDYPAIRLLVERIAAHDLGYVFTDQDVPAAAEICRKLDGNALAIEIAAARVRAFGIAHLVDLLDGSFRLQMTGRRTALPRHRTLSAALDWTFALLSPDEQAMLRQLSVFTGLFTLGAVKDVVALTGTQDLTQLLESLMDKSLVIACEQGPAKRYRLLETTRLYAAQKLAQHAETDACALRHATYALLELKQAVQNLASTSPSAWLEQYGALIDTVRAALDWAYSDSGNVDLGIELTLISVPLWLRLSLVGECHDWVHRGLENHNRLTPIQPRQRMLLLTVSASVMVLTYGAGEKIRQAWLQVSEDARMLDDTEHQLRALWGLWNDRCCSNHYPEALELADRYSALSKSSNSTERELLAKRMRATALFYMADLDGARQAILEALSSPLPADAHVIDKHFDQRIAARSLKAQIQLLQGNVGPAMLIIDENVSQAITLNHPATLWYTLCLSAIPTTLLVGHLQKARYYLSLLQDSMAGNDLHIWHQFTLCFENILLIRQGSPEESVPRLGEALLQLHAQGDSPLYSLLRSEYAQGLALLGLEQLALEVISETLHIAQARGERWFVPELLRIKAQLLLKQDKPSLLPLANATLREAMNEARNQGADFWTARIAADQARLLPVELVCSGGN</sequence>
<dbReference type="InterPro" id="IPR058852">
    <property type="entry name" value="HTH_77"/>
</dbReference>
<dbReference type="GO" id="GO:0003677">
    <property type="term" value="F:DNA binding"/>
    <property type="evidence" value="ECO:0007669"/>
    <property type="project" value="UniProtKB-UniRule"/>
</dbReference>
<dbReference type="Pfam" id="PF00486">
    <property type="entry name" value="Trans_reg_C"/>
    <property type="match status" value="1"/>
</dbReference>
<dbReference type="Gene3D" id="1.10.10.10">
    <property type="entry name" value="Winged helix-like DNA-binding domain superfamily/Winged helix DNA-binding domain"/>
    <property type="match status" value="1"/>
</dbReference>
<dbReference type="GO" id="GO:0016887">
    <property type="term" value="F:ATP hydrolysis activity"/>
    <property type="evidence" value="ECO:0007669"/>
    <property type="project" value="InterPro"/>
</dbReference>
<organism evidence="4 5">
    <name type="scientific">Pseudomonas syringae</name>
    <dbReference type="NCBI Taxonomy" id="317"/>
    <lineage>
        <taxon>Bacteria</taxon>
        <taxon>Pseudomonadati</taxon>
        <taxon>Pseudomonadota</taxon>
        <taxon>Gammaproteobacteria</taxon>
        <taxon>Pseudomonadales</taxon>
        <taxon>Pseudomonadaceae</taxon>
        <taxon>Pseudomonas</taxon>
    </lineage>
</organism>
<accession>A0A085VNS1</accession>
<dbReference type="Proteomes" id="UP000028631">
    <property type="component" value="Unassembled WGS sequence"/>
</dbReference>
<dbReference type="InterPro" id="IPR049945">
    <property type="entry name" value="AAA_22"/>
</dbReference>
<dbReference type="EMBL" id="JPQU01000022">
    <property type="protein sequence ID" value="KFE57084.1"/>
    <property type="molecule type" value="Genomic_DNA"/>
</dbReference>
<evidence type="ECO:0000256" key="1">
    <source>
        <dbReference type="ARBA" id="ARBA00023125"/>
    </source>
</evidence>
<dbReference type="InterPro" id="IPR003593">
    <property type="entry name" value="AAA+_ATPase"/>
</dbReference>
<evidence type="ECO:0000256" key="2">
    <source>
        <dbReference type="PROSITE-ProRule" id="PRU01091"/>
    </source>
</evidence>
<dbReference type="AlphaFoldDB" id="A0A085VNS1"/>
<comment type="caution">
    <text evidence="4">The sequence shown here is derived from an EMBL/GenBank/DDBJ whole genome shotgun (WGS) entry which is preliminary data.</text>
</comment>
<dbReference type="SUPFAM" id="SSF52540">
    <property type="entry name" value="P-loop containing nucleoside triphosphate hydrolases"/>
    <property type="match status" value="1"/>
</dbReference>
<dbReference type="PANTHER" id="PTHR47691:SF3">
    <property type="entry name" value="HTH-TYPE TRANSCRIPTIONAL REGULATOR RV0890C-RELATED"/>
    <property type="match status" value="1"/>
</dbReference>
<dbReference type="InterPro" id="IPR036388">
    <property type="entry name" value="WH-like_DNA-bd_sf"/>
</dbReference>
<keyword evidence="1 2" id="KW-0238">DNA-binding</keyword>
<dbReference type="GO" id="GO:0006355">
    <property type="term" value="P:regulation of DNA-templated transcription"/>
    <property type="evidence" value="ECO:0007669"/>
    <property type="project" value="InterPro"/>
</dbReference>
<dbReference type="PROSITE" id="PS51755">
    <property type="entry name" value="OMPR_PHOB"/>
    <property type="match status" value="1"/>
</dbReference>
<name>A0A085VNS1_PSESX</name>
<dbReference type="SMART" id="SM00862">
    <property type="entry name" value="Trans_reg_C"/>
    <property type="match status" value="1"/>
</dbReference>
<evidence type="ECO:0000313" key="5">
    <source>
        <dbReference type="Proteomes" id="UP000028631"/>
    </source>
</evidence>